<keyword evidence="1" id="KW-1133">Transmembrane helix</keyword>
<evidence type="ECO:0000313" key="3">
    <source>
        <dbReference type="Proteomes" id="UP001529235"/>
    </source>
</evidence>
<dbReference type="RefSeq" id="WP_285273143.1">
    <property type="nucleotide sequence ID" value="NZ_JASNVW010000001.1"/>
</dbReference>
<dbReference type="AlphaFoldDB" id="A0ABD4Z4C8"/>
<organism evidence="2 3">
    <name type="scientific">Ignisphaera cupida</name>
    <dbReference type="NCBI Taxonomy" id="3050454"/>
    <lineage>
        <taxon>Archaea</taxon>
        <taxon>Thermoproteota</taxon>
        <taxon>Thermoprotei</taxon>
        <taxon>Desulfurococcales</taxon>
        <taxon>Desulfurococcaceae</taxon>
        <taxon>Ignisphaera</taxon>
    </lineage>
</organism>
<evidence type="ECO:0000313" key="2">
    <source>
        <dbReference type="EMBL" id="MDK6028171.1"/>
    </source>
</evidence>
<sequence>MALIQNPVVEAYKSMRKGVLYLIIAWLLIGIGLSSVVFGMFSLFALTATRGMFHGIGAIMGLAIAIVIIFAIGLVIALIGLWGNFIPGVSMLAKAMPELSTASSLIKIGLFYGLIVLLIGLLTIFIVIGIPIIVIGYIMLILGYIGLIILCFKLNELEKNVLYLAAGILFIIAIFIGLAGFIAWILLYIALGDSIAKASQAQPTPLTTITTPPSPA</sequence>
<accession>A0ABD4Z4C8</accession>
<feature type="transmembrane region" description="Helical" evidence="1">
    <location>
        <begin position="58"/>
        <end position="85"/>
    </location>
</feature>
<protein>
    <submittedName>
        <fullName evidence="2">DUF973 family protein</fullName>
    </submittedName>
</protein>
<feature type="transmembrane region" description="Helical" evidence="1">
    <location>
        <begin position="105"/>
        <end position="127"/>
    </location>
</feature>
<reference evidence="2 3" key="1">
    <citation type="submission" date="2023-05" db="EMBL/GenBank/DDBJ databases">
        <title>A new hyperthermophilic archaea 'Ignisphaera cupida' sp. nov. and description of the family 'Ignisphaeraceae' fam. nov.</title>
        <authorList>
            <person name="Podosokorskaya O.A."/>
            <person name="Elcheninov A.G."/>
            <person name="Klukina A."/>
            <person name="Merkel A.Y."/>
        </authorList>
    </citation>
    <scope>NUCLEOTIDE SEQUENCE [LARGE SCALE GENOMIC DNA]</scope>
    <source>
        <strain evidence="2 3">4213-co</strain>
    </source>
</reference>
<feature type="transmembrane region" description="Helical" evidence="1">
    <location>
        <begin position="161"/>
        <end position="191"/>
    </location>
</feature>
<proteinExistence type="predicted"/>
<feature type="transmembrane region" description="Helical" evidence="1">
    <location>
        <begin position="20"/>
        <end position="46"/>
    </location>
</feature>
<comment type="caution">
    <text evidence="2">The sequence shown here is derived from an EMBL/GenBank/DDBJ whole genome shotgun (WGS) entry which is preliminary data.</text>
</comment>
<gene>
    <name evidence="2" type="ORF">QPL79_02175</name>
</gene>
<dbReference type="Pfam" id="PF06157">
    <property type="entry name" value="DUF973"/>
    <property type="match status" value="1"/>
</dbReference>
<dbReference type="EMBL" id="JASNVW010000001">
    <property type="protein sequence ID" value="MDK6028171.1"/>
    <property type="molecule type" value="Genomic_DNA"/>
</dbReference>
<dbReference type="InterPro" id="IPR009321">
    <property type="entry name" value="DUF973"/>
</dbReference>
<keyword evidence="3" id="KW-1185">Reference proteome</keyword>
<feature type="transmembrane region" description="Helical" evidence="1">
    <location>
        <begin position="134"/>
        <end position="155"/>
    </location>
</feature>
<dbReference type="Proteomes" id="UP001529235">
    <property type="component" value="Unassembled WGS sequence"/>
</dbReference>
<keyword evidence="1" id="KW-0812">Transmembrane</keyword>
<keyword evidence="1" id="KW-0472">Membrane</keyword>
<name>A0ABD4Z4C8_9CREN</name>
<evidence type="ECO:0000256" key="1">
    <source>
        <dbReference type="SAM" id="Phobius"/>
    </source>
</evidence>